<organism evidence="1 2">
    <name type="scientific">Allotamlana fucoidanivorans</name>
    <dbReference type="NCBI Taxonomy" id="2583814"/>
    <lineage>
        <taxon>Bacteria</taxon>
        <taxon>Pseudomonadati</taxon>
        <taxon>Bacteroidota</taxon>
        <taxon>Flavobacteriia</taxon>
        <taxon>Flavobacteriales</taxon>
        <taxon>Flavobacteriaceae</taxon>
        <taxon>Allotamlana</taxon>
    </lineage>
</organism>
<accession>A0A5C4SQ06</accession>
<dbReference type="EMBL" id="VDCS01000002">
    <property type="protein sequence ID" value="TNJ46365.1"/>
    <property type="molecule type" value="Genomic_DNA"/>
</dbReference>
<name>A0A5C4SQ06_9FLAO</name>
<evidence type="ECO:0000313" key="1">
    <source>
        <dbReference type="EMBL" id="TNJ46365.1"/>
    </source>
</evidence>
<reference evidence="1 2" key="1">
    <citation type="submission" date="2019-05" db="EMBL/GenBank/DDBJ databases">
        <title>Tamlana fucoidanivorans sp. nov., isolated from the surface of algae collected from Fujian province in China.</title>
        <authorList>
            <person name="Li J."/>
        </authorList>
    </citation>
    <scope>NUCLEOTIDE SEQUENCE [LARGE SCALE GENOMIC DNA]</scope>
    <source>
        <strain evidence="1 2">CW2-9</strain>
    </source>
</reference>
<keyword evidence="2" id="KW-1185">Reference proteome</keyword>
<gene>
    <name evidence="1" type="ORF">FGF67_01705</name>
</gene>
<evidence type="ECO:0000313" key="2">
    <source>
        <dbReference type="Proteomes" id="UP000308713"/>
    </source>
</evidence>
<protein>
    <submittedName>
        <fullName evidence="1">Uncharacterized protein</fullName>
    </submittedName>
</protein>
<sequence length="76" mass="9157">MTKLNTKRQRFEKVASNRVQKILDTFDSLSKCSNRNNYEYNKEDIDKMINVLRSKLKYVENSFRQNIEKGNSKFNF</sequence>
<proteinExistence type="predicted"/>
<dbReference type="Proteomes" id="UP000308713">
    <property type="component" value="Unassembled WGS sequence"/>
</dbReference>
<dbReference type="AlphaFoldDB" id="A0A5C4SQ06"/>
<comment type="caution">
    <text evidence="1">The sequence shown here is derived from an EMBL/GenBank/DDBJ whole genome shotgun (WGS) entry which is preliminary data.</text>
</comment>